<feature type="domain" description="Pre-mRNA-splicing factor Syf1/CRNKL1-like C-terminal HAT-repeats" evidence="10">
    <location>
        <begin position="368"/>
        <end position="472"/>
    </location>
</feature>
<feature type="region of interest" description="Disordered" evidence="8">
    <location>
        <begin position="275"/>
        <end position="302"/>
    </location>
</feature>
<dbReference type="InterPro" id="IPR056350">
    <property type="entry name" value="HAT_Syf1_central"/>
</dbReference>
<evidence type="ECO:0000256" key="8">
    <source>
        <dbReference type="SAM" id="MobiDB-lite"/>
    </source>
</evidence>
<keyword evidence="6" id="KW-0508">mRNA splicing</keyword>
<sequence length="492" mass="56991">MPLCPCVWFLLYERALRGLPGSYKLWFAYLKERVASLSSHDPLEDSRPFEEANVVFERALVHLSRMPKIWMLFVDFLKRQKLLTRTRRAFDRALQSLAVTQHDQVWDRYIQFVKEAGVVETTLRVYRRCLMLLPEKVEDFIAYLQSPEVGRYDDAARLLAEVVNDESSETQRTKHELWLELCDLVCKHPREIKSLRAEAVLRSGISRFSDQVGKLWCALASHFVRLGQLEKTRDVFEEALCGVGTLHDLALVYDAFVQFEESLLAAKMKELEDEENAGPDCAASEDAADRRERKRRRKEKKKQQSEEVDFLMTRLEFLTERRPLLVSSCKLRQNPHNVHEWLARVDLFKGDTAKEVETFSEAVATVDPQQAVGRVSVLWIAFARYYEDRGDLPNARLIFEKATKARVRTVDELASIWCEAVEMELRREEWKRALELVRRAISRPRDADPDSAQAKLFRSVKLWSLAADVVRKSSLALSEKCCSSVFGQSRIS</sequence>
<dbReference type="InterPro" id="IPR055433">
    <property type="entry name" value="HAT_Syf1-like_N"/>
</dbReference>
<dbReference type="VEuPathDB" id="ToxoDB:TGMAS_305240B"/>
<feature type="domain" description="Pre-mRNA-splicing factor Syf1-like N-terminal HAT-repeats" evidence="11">
    <location>
        <begin position="10"/>
        <end position="135"/>
    </location>
</feature>
<dbReference type="AlphaFoldDB" id="A0A086Q371"/>
<comment type="subcellular location">
    <subcellularLocation>
        <location evidence="1">Nucleus</location>
    </subcellularLocation>
</comment>
<organism evidence="12 13">
    <name type="scientific">Toxoplasma gondii MAS</name>
    <dbReference type="NCBI Taxonomy" id="943118"/>
    <lineage>
        <taxon>Eukaryota</taxon>
        <taxon>Sar</taxon>
        <taxon>Alveolata</taxon>
        <taxon>Apicomplexa</taxon>
        <taxon>Conoidasida</taxon>
        <taxon>Coccidia</taxon>
        <taxon>Eucoccidiorida</taxon>
        <taxon>Eimeriorina</taxon>
        <taxon>Sarcocystidae</taxon>
        <taxon>Toxoplasma</taxon>
    </lineage>
</organism>
<dbReference type="InterPro" id="IPR055430">
    <property type="entry name" value="HAT_Syf1_CNRKL1_C"/>
</dbReference>
<evidence type="ECO:0000313" key="13">
    <source>
        <dbReference type="Proteomes" id="UP000028821"/>
    </source>
</evidence>
<dbReference type="GO" id="GO:0000349">
    <property type="term" value="P:generation of catalytic spliceosome for first transesterification step"/>
    <property type="evidence" value="ECO:0007669"/>
    <property type="project" value="TreeGrafter"/>
</dbReference>
<dbReference type="InterPro" id="IPR045075">
    <property type="entry name" value="Syf1-like"/>
</dbReference>
<reference evidence="12 13" key="1">
    <citation type="submission" date="2014-04" db="EMBL/GenBank/DDBJ databases">
        <authorList>
            <person name="Sibley D."/>
            <person name="Venepally P."/>
            <person name="Karamycheva S."/>
            <person name="Hadjithomas M."/>
            <person name="Khan A."/>
            <person name="Brunk B."/>
            <person name="Roos D."/>
            <person name="Caler E."/>
            <person name="Lorenzi H."/>
        </authorList>
    </citation>
    <scope>NUCLEOTIDE SEQUENCE [LARGE SCALE GENOMIC DNA]</scope>
    <source>
        <strain evidence="12 13">MAS</strain>
    </source>
</reference>
<evidence type="ECO:0000313" key="12">
    <source>
        <dbReference type="EMBL" id="KFH07053.1"/>
    </source>
</evidence>
<keyword evidence="4" id="KW-0747">Spliceosome</keyword>
<dbReference type="Pfam" id="PF23220">
    <property type="entry name" value="HAT_Syf1_M"/>
    <property type="match status" value="1"/>
</dbReference>
<dbReference type="SUPFAM" id="SSF48452">
    <property type="entry name" value="TPR-like"/>
    <property type="match status" value="3"/>
</dbReference>
<dbReference type="SMART" id="SM00386">
    <property type="entry name" value="HAT"/>
    <property type="match status" value="5"/>
</dbReference>
<dbReference type="EMBL" id="AEXC02002209">
    <property type="protein sequence ID" value="KFH07053.1"/>
    <property type="molecule type" value="Genomic_DNA"/>
</dbReference>
<dbReference type="InterPro" id="IPR003107">
    <property type="entry name" value="HAT"/>
</dbReference>
<dbReference type="GO" id="GO:0000974">
    <property type="term" value="C:Prp19 complex"/>
    <property type="evidence" value="ECO:0007669"/>
    <property type="project" value="TreeGrafter"/>
</dbReference>
<dbReference type="PANTHER" id="PTHR11246:SF5">
    <property type="entry name" value="PRE-MRNA-SPLICING FACTOR SYF1"/>
    <property type="match status" value="1"/>
</dbReference>
<dbReference type="FunFam" id="1.25.40.10:FF:000137">
    <property type="entry name" value="Pre-mRNA-splicing factor syf1"/>
    <property type="match status" value="1"/>
</dbReference>
<dbReference type="OrthoDB" id="10067343at2759"/>
<dbReference type="Gene3D" id="1.25.40.10">
    <property type="entry name" value="Tetratricopeptide repeat domain"/>
    <property type="match status" value="3"/>
</dbReference>
<dbReference type="InterPro" id="IPR011990">
    <property type="entry name" value="TPR-like_helical_dom_sf"/>
</dbReference>
<dbReference type="Pfam" id="PF23233">
    <property type="entry name" value="HAT_Syf1_CNRKL1_N"/>
    <property type="match status" value="1"/>
</dbReference>
<dbReference type="Proteomes" id="UP000028821">
    <property type="component" value="Unassembled WGS sequence"/>
</dbReference>
<keyword evidence="3" id="KW-0507">mRNA processing</keyword>
<evidence type="ECO:0000256" key="2">
    <source>
        <dbReference type="ARBA" id="ARBA00008644"/>
    </source>
</evidence>
<dbReference type="GO" id="GO:0071007">
    <property type="term" value="C:U2-type catalytic step 2 spliceosome"/>
    <property type="evidence" value="ECO:0007669"/>
    <property type="project" value="TreeGrafter"/>
</dbReference>
<evidence type="ECO:0000256" key="1">
    <source>
        <dbReference type="ARBA" id="ARBA00004123"/>
    </source>
</evidence>
<accession>A0A086Q371</accession>
<protein>
    <submittedName>
        <fullName evidence="12">XPA binding protein 2 family protein</fullName>
    </submittedName>
</protein>
<comment type="similarity">
    <text evidence="2">Belongs to the crooked-neck family.</text>
</comment>
<gene>
    <name evidence="12" type="ORF">TGMAS_305240B</name>
</gene>
<name>A0A086Q371_TOXGO</name>
<evidence type="ECO:0000256" key="5">
    <source>
        <dbReference type="ARBA" id="ARBA00022737"/>
    </source>
</evidence>
<evidence type="ECO:0000259" key="10">
    <source>
        <dbReference type="Pfam" id="PF23231"/>
    </source>
</evidence>
<evidence type="ECO:0000259" key="9">
    <source>
        <dbReference type="Pfam" id="PF23220"/>
    </source>
</evidence>
<evidence type="ECO:0000256" key="6">
    <source>
        <dbReference type="ARBA" id="ARBA00023187"/>
    </source>
</evidence>
<evidence type="ECO:0000256" key="7">
    <source>
        <dbReference type="ARBA" id="ARBA00023242"/>
    </source>
</evidence>
<comment type="caution">
    <text evidence="12">The sequence shown here is derived from an EMBL/GenBank/DDBJ whole genome shotgun (WGS) entry which is preliminary data.</text>
</comment>
<keyword evidence="5" id="KW-0677">Repeat</keyword>
<dbReference type="GO" id="GO:0071014">
    <property type="term" value="C:post-mRNA release spliceosomal complex"/>
    <property type="evidence" value="ECO:0007669"/>
    <property type="project" value="TreeGrafter"/>
</dbReference>
<feature type="domain" description="Pre-mRNA-splicing factor SYF1 central HAT repeats" evidence="9">
    <location>
        <begin position="137"/>
        <end position="366"/>
    </location>
</feature>
<dbReference type="PANTHER" id="PTHR11246">
    <property type="entry name" value="PRE-MRNA SPLICING FACTOR"/>
    <property type="match status" value="1"/>
</dbReference>
<feature type="compositionally biased region" description="Basic residues" evidence="8">
    <location>
        <begin position="292"/>
        <end position="301"/>
    </location>
</feature>
<keyword evidence="7" id="KW-0539">Nucleus</keyword>
<proteinExistence type="inferred from homology"/>
<evidence type="ECO:0000259" key="11">
    <source>
        <dbReference type="Pfam" id="PF23233"/>
    </source>
</evidence>
<evidence type="ECO:0000256" key="3">
    <source>
        <dbReference type="ARBA" id="ARBA00022664"/>
    </source>
</evidence>
<evidence type="ECO:0000256" key="4">
    <source>
        <dbReference type="ARBA" id="ARBA00022728"/>
    </source>
</evidence>
<dbReference type="Pfam" id="PF23231">
    <property type="entry name" value="HAT_Syf1_CNRKL1_C"/>
    <property type="match status" value="1"/>
</dbReference>